<dbReference type="SUPFAM" id="SSF111331">
    <property type="entry name" value="NAD kinase/diacylglycerol kinase-like"/>
    <property type="match status" value="1"/>
</dbReference>
<organism evidence="2 3">
    <name type="scientific">Olpidium bornovanus</name>
    <dbReference type="NCBI Taxonomy" id="278681"/>
    <lineage>
        <taxon>Eukaryota</taxon>
        <taxon>Fungi</taxon>
        <taxon>Fungi incertae sedis</taxon>
        <taxon>Olpidiomycota</taxon>
        <taxon>Olpidiomycotina</taxon>
        <taxon>Olpidiomycetes</taxon>
        <taxon>Olpidiales</taxon>
        <taxon>Olpidiaceae</taxon>
        <taxon>Olpidium</taxon>
    </lineage>
</organism>
<name>A0A8H7ZP72_9FUNG</name>
<dbReference type="PANTHER" id="PTHR20275">
    <property type="entry name" value="NAD KINASE"/>
    <property type="match status" value="1"/>
</dbReference>
<dbReference type="Proteomes" id="UP000673691">
    <property type="component" value="Unassembled WGS sequence"/>
</dbReference>
<protein>
    <submittedName>
        <fullName evidence="2">ATP-NAD kinase-like domain-containing protein</fullName>
    </submittedName>
</protein>
<evidence type="ECO:0000313" key="2">
    <source>
        <dbReference type="EMBL" id="KAG5456792.1"/>
    </source>
</evidence>
<proteinExistence type="predicted"/>
<dbReference type="GO" id="GO:0006741">
    <property type="term" value="P:NADP+ biosynthetic process"/>
    <property type="evidence" value="ECO:0007669"/>
    <property type="project" value="TreeGrafter"/>
</dbReference>
<dbReference type="GO" id="GO:0019674">
    <property type="term" value="P:NAD+ metabolic process"/>
    <property type="evidence" value="ECO:0007669"/>
    <property type="project" value="InterPro"/>
</dbReference>
<dbReference type="Gene3D" id="2.60.200.30">
    <property type="entry name" value="Probable inorganic polyphosphate/atp-NAD kinase, domain 2"/>
    <property type="match status" value="1"/>
</dbReference>
<feature type="region of interest" description="Disordered" evidence="1">
    <location>
        <begin position="196"/>
        <end position="217"/>
    </location>
</feature>
<dbReference type="OrthoDB" id="24581at2759"/>
<dbReference type="GO" id="GO:0003951">
    <property type="term" value="F:NAD+ kinase activity"/>
    <property type="evidence" value="ECO:0007669"/>
    <property type="project" value="InterPro"/>
</dbReference>
<dbReference type="AlphaFoldDB" id="A0A8H7ZP72"/>
<accession>A0A8H7ZP72</accession>
<reference evidence="2 3" key="1">
    <citation type="journal article" name="Sci. Rep.">
        <title>Genome-scale phylogenetic analyses confirm Olpidium as the closest living zoosporic fungus to the non-flagellated, terrestrial fungi.</title>
        <authorList>
            <person name="Chang Y."/>
            <person name="Rochon D."/>
            <person name="Sekimoto S."/>
            <person name="Wang Y."/>
            <person name="Chovatia M."/>
            <person name="Sandor L."/>
            <person name="Salamov A."/>
            <person name="Grigoriev I.V."/>
            <person name="Stajich J.E."/>
            <person name="Spatafora J.W."/>
        </authorList>
    </citation>
    <scope>NUCLEOTIDE SEQUENCE [LARGE SCALE GENOMIC DNA]</scope>
    <source>
        <strain evidence="2">S191</strain>
    </source>
</reference>
<evidence type="ECO:0000256" key="1">
    <source>
        <dbReference type="SAM" id="MobiDB-lite"/>
    </source>
</evidence>
<dbReference type="Pfam" id="PF20143">
    <property type="entry name" value="NAD_kinase_C"/>
    <property type="match status" value="1"/>
</dbReference>
<keyword evidence="3" id="KW-1185">Reference proteome</keyword>
<sequence length="217" mass="23757">MNEIVIHRGQSPHLAVVDVFVNSQLLTEAMVRLDLITFTERHFDAPLTFPRWLHRVSAKGSLIVATPTGSTAYSLSAGGPIVHPSLPAMVLTPICPQSLSFRPAIIPGRSRVQLRISPAARGPAQISFDGRQVSLLHAGETVEVGLSQYPVPCANRIDQNTDWVRDLNDMLKWNQSFVSGCSKEPPVQLGTSVSAVDDFEPEPEGPRPFGIRSMRDK</sequence>
<gene>
    <name evidence="2" type="ORF">BJ554DRAFT_3360</name>
</gene>
<evidence type="ECO:0000313" key="3">
    <source>
        <dbReference type="Proteomes" id="UP000673691"/>
    </source>
</evidence>
<comment type="caution">
    <text evidence="2">The sequence shown here is derived from an EMBL/GenBank/DDBJ whole genome shotgun (WGS) entry which is preliminary data.</text>
</comment>
<dbReference type="InterPro" id="IPR016064">
    <property type="entry name" value="NAD/diacylglycerol_kinase_sf"/>
</dbReference>
<dbReference type="InterPro" id="IPR017437">
    <property type="entry name" value="ATP-NAD_kinase_PpnK-typ_C"/>
</dbReference>
<dbReference type="PANTHER" id="PTHR20275:SF26">
    <property type="entry name" value="NADH KINASE POS5, MITOCHONDRIAL"/>
    <property type="match status" value="1"/>
</dbReference>
<dbReference type="EMBL" id="JAEFCI010011150">
    <property type="protein sequence ID" value="KAG5456792.1"/>
    <property type="molecule type" value="Genomic_DNA"/>
</dbReference>